<organism evidence="1">
    <name type="scientific">Solanum chacoense</name>
    <name type="common">Chaco potato</name>
    <dbReference type="NCBI Taxonomy" id="4108"/>
    <lineage>
        <taxon>Eukaryota</taxon>
        <taxon>Viridiplantae</taxon>
        <taxon>Streptophyta</taxon>
        <taxon>Embryophyta</taxon>
        <taxon>Tracheophyta</taxon>
        <taxon>Spermatophyta</taxon>
        <taxon>Magnoliopsida</taxon>
        <taxon>eudicotyledons</taxon>
        <taxon>Gunneridae</taxon>
        <taxon>Pentapetalae</taxon>
        <taxon>asterids</taxon>
        <taxon>lamiids</taxon>
        <taxon>Solanales</taxon>
        <taxon>Solanaceae</taxon>
        <taxon>Solanoideae</taxon>
        <taxon>Solaneae</taxon>
        <taxon>Solanum</taxon>
    </lineage>
</organism>
<sequence length="136" mass="15228">MDMECNQVASVQDMEFDQVAVHDVVPNTEFALQDADMEFDQVVVQAAVPVMVFTLQDAGMEFNQVAVHDAIPDMKFDQIVVDDRVPNMEFDQVAVPNVDKVVQGVQDDPNVGNQKKKKSNKLAKCLKFTKKLCLLI</sequence>
<proteinExistence type="predicted"/>
<reference evidence="1" key="1">
    <citation type="submission" date="2015-12" db="EMBL/GenBank/DDBJ databases">
        <title>Gene expression during late stages of embryo sac development: a critical building block for successful pollen-pistil interactions.</title>
        <authorList>
            <person name="Liu Y."/>
            <person name="Joly V."/>
            <person name="Sabar M."/>
            <person name="Matton D.P."/>
        </authorList>
    </citation>
    <scope>NUCLEOTIDE SEQUENCE</scope>
</reference>
<dbReference type="EMBL" id="GEDG01031692">
    <property type="protein sequence ID" value="JAP11234.1"/>
    <property type="molecule type" value="Transcribed_RNA"/>
</dbReference>
<accession>A0A0V0GSN3</accession>
<dbReference type="AlphaFoldDB" id="A0A0V0GSN3"/>
<protein>
    <submittedName>
        <fullName evidence="1">Putative ovule protein</fullName>
    </submittedName>
</protein>
<name>A0A0V0GSN3_SOLCH</name>
<evidence type="ECO:0000313" key="1">
    <source>
        <dbReference type="EMBL" id="JAP11234.1"/>
    </source>
</evidence>